<dbReference type="Proteomes" id="UP000462621">
    <property type="component" value="Unassembled WGS sequence"/>
</dbReference>
<dbReference type="AlphaFoldDB" id="A0A7X4LLI0"/>
<keyword evidence="3" id="KW-0804">Transcription</keyword>
<evidence type="ECO:0000256" key="1">
    <source>
        <dbReference type="ARBA" id="ARBA00023015"/>
    </source>
</evidence>
<name>A0A7X4LLI0_9VIBR</name>
<dbReference type="InterPro" id="IPR018062">
    <property type="entry name" value="HTH_AraC-typ_CS"/>
</dbReference>
<accession>A0A7X4LLI0</accession>
<protein>
    <submittedName>
        <fullName evidence="5">Helix-turn-helix domain-containing protein</fullName>
    </submittedName>
</protein>
<organism evidence="5 6">
    <name type="scientific">Vibrio eleionomae</name>
    <dbReference type="NCBI Taxonomy" id="2653505"/>
    <lineage>
        <taxon>Bacteria</taxon>
        <taxon>Pseudomonadati</taxon>
        <taxon>Pseudomonadota</taxon>
        <taxon>Gammaproteobacteria</taxon>
        <taxon>Vibrionales</taxon>
        <taxon>Vibrionaceae</taxon>
        <taxon>Vibrio</taxon>
    </lineage>
</organism>
<dbReference type="InterPro" id="IPR029062">
    <property type="entry name" value="Class_I_gatase-like"/>
</dbReference>
<keyword evidence="6" id="KW-1185">Reference proteome</keyword>
<dbReference type="PANTHER" id="PTHR43280">
    <property type="entry name" value="ARAC-FAMILY TRANSCRIPTIONAL REGULATOR"/>
    <property type="match status" value="1"/>
</dbReference>
<evidence type="ECO:0000313" key="6">
    <source>
        <dbReference type="Proteomes" id="UP000462621"/>
    </source>
</evidence>
<dbReference type="PROSITE" id="PS00041">
    <property type="entry name" value="HTH_ARAC_FAMILY_1"/>
    <property type="match status" value="1"/>
</dbReference>
<gene>
    <name evidence="5" type="ORF">F9817_13375</name>
</gene>
<dbReference type="SUPFAM" id="SSF46689">
    <property type="entry name" value="Homeodomain-like"/>
    <property type="match status" value="2"/>
</dbReference>
<reference evidence="5 6" key="1">
    <citation type="submission" date="2019-10" db="EMBL/GenBank/DDBJ databases">
        <title>Vibrio sp. nov. isolated from a shrimp pond.</title>
        <authorList>
            <person name="Gomez-Gil B."/>
            <person name="Enciso-Ibarra J."/>
            <person name="Enciso-Ibarra K."/>
            <person name="Bolan-Mejia C."/>
        </authorList>
    </citation>
    <scope>NUCLEOTIDE SEQUENCE [LARGE SCALE GENOMIC DNA]</scope>
    <source>
        <strain evidence="5 6">CAIM 722</strain>
    </source>
</reference>
<evidence type="ECO:0000313" key="5">
    <source>
        <dbReference type="EMBL" id="MZI94185.1"/>
    </source>
</evidence>
<dbReference type="PROSITE" id="PS01124">
    <property type="entry name" value="HTH_ARAC_FAMILY_2"/>
    <property type="match status" value="1"/>
</dbReference>
<dbReference type="InterPro" id="IPR018060">
    <property type="entry name" value="HTH_AraC"/>
</dbReference>
<comment type="caution">
    <text evidence="5">The sequence shown here is derived from an EMBL/GenBank/DDBJ whole genome shotgun (WGS) entry which is preliminary data.</text>
</comment>
<dbReference type="EMBL" id="WEKT01000024">
    <property type="protein sequence ID" value="MZI94185.1"/>
    <property type="molecule type" value="Genomic_DNA"/>
</dbReference>
<dbReference type="Gene3D" id="1.10.10.60">
    <property type="entry name" value="Homeodomain-like"/>
    <property type="match status" value="1"/>
</dbReference>
<dbReference type="SUPFAM" id="SSF52317">
    <property type="entry name" value="Class I glutamine amidotransferase-like"/>
    <property type="match status" value="1"/>
</dbReference>
<dbReference type="InterPro" id="IPR009057">
    <property type="entry name" value="Homeodomain-like_sf"/>
</dbReference>
<evidence type="ECO:0000259" key="4">
    <source>
        <dbReference type="PROSITE" id="PS01124"/>
    </source>
</evidence>
<dbReference type="Pfam" id="PF12833">
    <property type="entry name" value="HTH_18"/>
    <property type="match status" value="1"/>
</dbReference>
<dbReference type="PANTHER" id="PTHR43280:SF28">
    <property type="entry name" value="HTH-TYPE TRANSCRIPTIONAL ACTIVATOR RHAS"/>
    <property type="match status" value="1"/>
</dbReference>
<evidence type="ECO:0000256" key="3">
    <source>
        <dbReference type="ARBA" id="ARBA00023163"/>
    </source>
</evidence>
<keyword evidence="2" id="KW-0238">DNA-binding</keyword>
<dbReference type="SMART" id="SM00342">
    <property type="entry name" value="HTH_ARAC"/>
    <property type="match status" value="1"/>
</dbReference>
<keyword evidence="1" id="KW-0805">Transcription regulation</keyword>
<evidence type="ECO:0000256" key="2">
    <source>
        <dbReference type="ARBA" id="ARBA00023125"/>
    </source>
</evidence>
<feature type="domain" description="HTH araC/xylS-type" evidence="4">
    <location>
        <begin position="219"/>
        <end position="317"/>
    </location>
</feature>
<sequence>MGAHGKKYDWMVAVKTNRVVIYSQRPCSSLALGMIIEPFAHSNRLNEQCQFEVIHHQQNEAVTLESVVGESGFDWIILLAEYAPNTELFRPDLTFIKHQLKYTNAKVLALDGGVYWLAAIGLMSDSPVAVHWHYSEDFQQSFPQQPISTQLFHDGPNCITCVGKLATLDAVLCLISRYQSTEIIRDICDYLCIDRIRSQEEKQRLPSSLIGGVNQPRLTMALELMEQNIEEPLSTDDIADLVHISRRQLERLFKQYLNTMPAKHYLGLRLERAKKLLLTTNTSIVQIGLSCGFSSGPHFSSSYKAFYQITPREERSRKLNR</sequence>
<dbReference type="GO" id="GO:0003700">
    <property type="term" value="F:DNA-binding transcription factor activity"/>
    <property type="evidence" value="ECO:0007669"/>
    <property type="project" value="InterPro"/>
</dbReference>
<dbReference type="Gene3D" id="3.40.50.880">
    <property type="match status" value="1"/>
</dbReference>
<proteinExistence type="predicted"/>
<dbReference type="GO" id="GO:0043565">
    <property type="term" value="F:sequence-specific DNA binding"/>
    <property type="evidence" value="ECO:0007669"/>
    <property type="project" value="InterPro"/>
</dbReference>